<evidence type="ECO:0000313" key="2">
    <source>
        <dbReference type="Proteomes" id="UP000179001"/>
    </source>
</evidence>
<name>A0A1F5T0V0_9BACT</name>
<evidence type="ECO:0000313" key="1">
    <source>
        <dbReference type="EMBL" id="OGF32605.1"/>
    </source>
</evidence>
<reference evidence="1 2" key="1">
    <citation type="journal article" date="2016" name="Nat. Commun.">
        <title>Thousands of microbial genomes shed light on interconnected biogeochemical processes in an aquifer system.</title>
        <authorList>
            <person name="Anantharaman K."/>
            <person name="Brown C.T."/>
            <person name="Hug L.A."/>
            <person name="Sharon I."/>
            <person name="Castelle C.J."/>
            <person name="Probst A.J."/>
            <person name="Thomas B.C."/>
            <person name="Singh A."/>
            <person name="Wilkins M.J."/>
            <person name="Karaoz U."/>
            <person name="Brodie E.L."/>
            <person name="Williams K.H."/>
            <person name="Hubbard S.S."/>
            <person name="Banfield J.F."/>
        </authorList>
    </citation>
    <scope>NUCLEOTIDE SEQUENCE [LARGE SCALE GENOMIC DNA]</scope>
</reference>
<dbReference type="STRING" id="1798002.A2478_00080"/>
<gene>
    <name evidence="1" type="ORF">A2478_00080</name>
</gene>
<comment type="caution">
    <text evidence="1">The sequence shown here is derived from an EMBL/GenBank/DDBJ whole genome shotgun (WGS) entry which is preliminary data.</text>
</comment>
<proteinExistence type="predicted"/>
<dbReference type="Proteomes" id="UP000179001">
    <property type="component" value="Unassembled WGS sequence"/>
</dbReference>
<organism evidence="1 2">
    <name type="scientific">Candidatus Falkowbacteria bacterium RIFOXYC2_FULL_36_12</name>
    <dbReference type="NCBI Taxonomy" id="1798002"/>
    <lineage>
        <taxon>Bacteria</taxon>
        <taxon>Candidatus Falkowiibacteriota</taxon>
    </lineage>
</organism>
<protein>
    <submittedName>
        <fullName evidence="1">Uncharacterized protein</fullName>
    </submittedName>
</protein>
<dbReference type="EMBL" id="MFGJ01000003">
    <property type="protein sequence ID" value="OGF32605.1"/>
    <property type="molecule type" value="Genomic_DNA"/>
</dbReference>
<accession>A0A1F5T0V0</accession>
<sequence>MNKAEAIRAMLAGKKLCWRDAPKDFFYYHFYENKFKAYTHQNEAFNFLSINDSFTNPEGLIVYKEFNPRVELPEKIKTANSDSFDSSIIKIAINNLIDYLKEKEGTQ</sequence>
<dbReference type="AlphaFoldDB" id="A0A1F5T0V0"/>